<feature type="domain" description="UspA" evidence="2">
    <location>
        <begin position="19"/>
        <end position="156"/>
    </location>
</feature>
<name>A0ABW0BJ99_9ACTN</name>
<evidence type="ECO:0000313" key="3">
    <source>
        <dbReference type="EMBL" id="MFC5177268.1"/>
    </source>
</evidence>
<comment type="caution">
    <text evidence="3">The sequence shown here is derived from an EMBL/GenBank/DDBJ whole genome shotgun (WGS) entry which is preliminary data.</text>
</comment>
<dbReference type="EMBL" id="JBHSKD010000011">
    <property type="protein sequence ID" value="MFC5177268.1"/>
    <property type="molecule type" value="Genomic_DNA"/>
</dbReference>
<dbReference type="Proteomes" id="UP001596087">
    <property type="component" value="Unassembled WGS sequence"/>
</dbReference>
<evidence type="ECO:0000259" key="2">
    <source>
        <dbReference type="Pfam" id="PF00582"/>
    </source>
</evidence>
<evidence type="ECO:0000313" key="4">
    <source>
        <dbReference type="Proteomes" id="UP001596087"/>
    </source>
</evidence>
<dbReference type="PANTHER" id="PTHR46268">
    <property type="entry name" value="STRESS RESPONSE PROTEIN NHAX"/>
    <property type="match status" value="1"/>
</dbReference>
<dbReference type="InterPro" id="IPR006015">
    <property type="entry name" value="Universal_stress_UspA"/>
</dbReference>
<keyword evidence="4" id="KW-1185">Reference proteome</keyword>
<dbReference type="InterPro" id="IPR014729">
    <property type="entry name" value="Rossmann-like_a/b/a_fold"/>
</dbReference>
<dbReference type="Pfam" id="PF00582">
    <property type="entry name" value="Usp"/>
    <property type="match status" value="2"/>
</dbReference>
<protein>
    <submittedName>
        <fullName evidence="3">Universal stress protein</fullName>
    </submittedName>
</protein>
<comment type="similarity">
    <text evidence="1">Belongs to the universal stress protein A family.</text>
</comment>
<sequence length="310" mass="32727">MTTEQNRERDRHGVVPGSIVVGVDGSESSGRAIDWAIDQAVAEHRPIALAHAVAGPVAVWHDPNGSDHRVGLEGARTEAQQVLEDARAEVERRAPGLEVHEVQRVVDPRDLLLELSADAAMVVLGSRGRGPVRSLLLGSVGVAVTRHAKCPVVVMRPGNPGLVRQGVVVGADGTELSLPTLEFAYRQASLRDLPLTVLHCVWDAEAATAGAHIVAEGAGLEEQRMLLAESMSGMTEKFPDVRVRSEIARGMPDDCLVRLGERMNLVVVGAHHGGAASSVLFGSVAASVVEHATCPVAVVPLAPQPQEQPV</sequence>
<dbReference type="PRINTS" id="PR01438">
    <property type="entry name" value="UNVRSLSTRESS"/>
</dbReference>
<feature type="domain" description="UspA" evidence="2">
    <location>
        <begin position="167"/>
        <end position="300"/>
    </location>
</feature>
<reference evidence="4" key="1">
    <citation type="journal article" date="2019" name="Int. J. Syst. Evol. Microbiol.">
        <title>The Global Catalogue of Microorganisms (GCM) 10K type strain sequencing project: providing services to taxonomists for standard genome sequencing and annotation.</title>
        <authorList>
            <consortium name="The Broad Institute Genomics Platform"/>
            <consortium name="The Broad Institute Genome Sequencing Center for Infectious Disease"/>
            <person name="Wu L."/>
            <person name="Ma J."/>
        </authorList>
    </citation>
    <scope>NUCLEOTIDE SEQUENCE [LARGE SCALE GENOMIC DNA]</scope>
    <source>
        <strain evidence="4">DFY41</strain>
    </source>
</reference>
<dbReference type="PANTHER" id="PTHR46268:SF6">
    <property type="entry name" value="UNIVERSAL STRESS PROTEIN UP12"/>
    <property type="match status" value="1"/>
</dbReference>
<dbReference type="RefSeq" id="WP_378590150.1">
    <property type="nucleotide sequence ID" value="NZ_JBHSKD010000011.1"/>
</dbReference>
<dbReference type="SUPFAM" id="SSF52402">
    <property type="entry name" value="Adenine nucleotide alpha hydrolases-like"/>
    <property type="match status" value="2"/>
</dbReference>
<dbReference type="InterPro" id="IPR006016">
    <property type="entry name" value="UspA"/>
</dbReference>
<organism evidence="3 4">
    <name type="scientific">Nocardioides taihuensis</name>
    <dbReference type="NCBI Taxonomy" id="1835606"/>
    <lineage>
        <taxon>Bacteria</taxon>
        <taxon>Bacillati</taxon>
        <taxon>Actinomycetota</taxon>
        <taxon>Actinomycetes</taxon>
        <taxon>Propionibacteriales</taxon>
        <taxon>Nocardioidaceae</taxon>
        <taxon>Nocardioides</taxon>
    </lineage>
</organism>
<evidence type="ECO:0000256" key="1">
    <source>
        <dbReference type="ARBA" id="ARBA00008791"/>
    </source>
</evidence>
<dbReference type="Gene3D" id="3.40.50.620">
    <property type="entry name" value="HUPs"/>
    <property type="match status" value="2"/>
</dbReference>
<proteinExistence type="inferred from homology"/>
<gene>
    <name evidence="3" type="ORF">ACFPGP_11335</name>
</gene>
<accession>A0ABW0BJ99</accession>